<evidence type="ECO:0000256" key="3">
    <source>
        <dbReference type="ARBA" id="ARBA00023242"/>
    </source>
</evidence>
<dbReference type="RefSeq" id="XP_040725980.1">
    <property type="nucleotide sequence ID" value="XM_040870469.1"/>
</dbReference>
<feature type="region of interest" description="Disordered" evidence="4">
    <location>
        <begin position="302"/>
        <end position="331"/>
    </location>
</feature>
<evidence type="ECO:0008006" key="7">
    <source>
        <dbReference type="Google" id="ProtNLM"/>
    </source>
</evidence>
<evidence type="ECO:0000256" key="2">
    <source>
        <dbReference type="ARBA" id="ARBA00007335"/>
    </source>
</evidence>
<protein>
    <recommendedName>
        <fullName evidence="7">Histone transcription regulator 3 homolog</fullName>
    </recommendedName>
</protein>
<sequence length="1686" mass="189874">MEHIREVELENAVKLYQEALKAHHRGDLDDAAIAYEQLIASSILQDADKPTTASRREGPDALQSSAAKLPALVYRNHATLLLQRFELQQHPQDQACNVFQNVLASYATALSFDPDDTVLWRRTLEIGDKLNDVRVKRVALESLLESTAIAETATRGLFWHNAADPYAEEVRSKLVKLVDCIHQVGDAEMSDRLVIKSNGEEHDRLANFTPLQLRDMSALSMGNLLLQHYSEQESLPPAGVRLYKMTRPETAQLAESAQLESDQPHAKLHDITEDEVAPEEHLALVTTETPAADDHPDLEHAENAEQAASPDKRQREEDEVPEQELPPSPKRVKVAMNLTGAQGQLFFTEWLHRLFDPIDVHFNDFLALDASPPLNGDDTTESPTSAYEDLKQFLYNDWSEPLYEASKEMTHTAAGDSFAASMMLAFPDIRRVEQTEGSMPSALLPLLDREPTPLRALGVSWLHGLLASESSSYLIGTWSTQLLAVVRKISMADELLLLRQVKQAQFSVERGQSDSTDAIYFAQAILELRLDQLVEEQRLALVESDRQECAHDILASAQRWSGQVRLLLCLSPGRANLECRFAWARVLLSQLSGATPEDLIDDLTSLRGMIGETRIVLPNVAAMQHVDSNTLDLEIQKFKTMGFFDEMFGYHATGHHERLLSELEPILLPNGELSGKDLLVSQYLQHAPTSFRSQLWQWLADACFAQGDQAKGVYISLCSLEQLNASLFQQDYKTLLRPARQQAVLQMMHRCGEVVGHVAHLVNSHMLDTLTFEQCVRCMQALTTFGTLCMVAAYHDDYMAENDDALRDGEVWVECRDLLRRRFVEFWVITYRFFARALEARKVADAGVQLGALLSTLHEELGTRRYCSLADGLLLALLEDEIYRLNRVEMENDLVQVFHCRYDLGFVVGNFWPWEHSAVPIELSLESAARITPFFFTMVTERSPGLWLPKNDLRSALQKVHDKLWPPLKLDEMRLRNESILDAFLDSEIVPKEFMQCLTGGVLLPFKEVSQPSDVSMDAWTGYRDINLVLARIHMSLYKTRNKQTPGKGFDELDSARYYLHWDLTLQPGRVESWRSLAFAYGALADHEVSSDAERIVANKKTICDLRKSALLCSMMAVSIAIQQSRRGEEDSGLTEVGFCDLLYEFGLQIYSAARGPFEMCVFERHASRYLQRGFESPREEQVAGVTLPMALRVACKCLSRASRSCSVKWTCHLLLGKAHAKLNLPPTVALDDFVKAIQEAPERGSTSSFYGPLIEPDFRLVSSVAKYVLTDDVSIPVAIEYLRDTPFTADLLPLTDEEVFTKRDVMEVIVKTLQAIRLSDKKQWHHRPIHRQAQLLLEGYGSFELEEDVKATPQRLAQACLESLFTVKGSGGNLLSIWRPETERPGRHFVYAKRYTMMYVDLLVKQGDIEGLKNFMRRARKAMANILDHKQVWEEMCMQYITMMLDVNEVENGLQEAFLESLMSDEFVPAAKRLEQVVSIPDFIQPSLFVMRELYDLRKLNGGLYETAEVDDVIIDCYISLYNFVDDMTDAELGIEDNNENNQADTLGAPPASPSASTVRRNKIKEAKVVKITRKEVLNRAFTLCKPKTVVPMDSRRREARTSMRLADGANEAEEEEVMAQHDLGLLQIGETVEPVIATEQDVAASWPDESIMNDTSPPVTAGASANLAPVVDIETTPPASAGDA</sequence>
<dbReference type="GO" id="GO:0031491">
    <property type="term" value="F:nucleosome binding"/>
    <property type="evidence" value="ECO:0007669"/>
    <property type="project" value="TreeGrafter"/>
</dbReference>
<reference evidence="5 6" key="1">
    <citation type="submission" date="2016-07" db="EMBL/GenBank/DDBJ databases">
        <title>Pervasive Adenine N6-methylation of Active Genes in Fungi.</title>
        <authorList>
            <consortium name="DOE Joint Genome Institute"/>
            <person name="Mondo S.J."/>
            <person name="Dannebaum R.O."/>
            <person name="Kuo R.C."/>
            <person name="Labutti K."/>
            <person name="Haridas S."/>
            <person name="Kuo A."/>
            <person name="Salamov A."/>
            <person name="Ahrendt S.R."/>
            <person name="Lipzen A."/>
            <person name="Sullivan W."/>
            <person name="Andreopoulos W.B."/>
            <person name="Clum A."/>
            <person name="Lindquist E."/>
            <person name="Daum C."/>
            <person name="Ramamoorthy G.K."/>
            <person name="Gryganskyi A."/>
            <person name="Culley D."/>
            <person name="Magnuson J.K."/>
            <person name="James T.Y."/>
            <person name="O'Malley M.A."/>
            <person name="Stajich J.E."/>
            <person name="Spatafora J.W."/>
            <person name="Visel A."/>
            <person name="Grigoriev I.V."/>
        </authorList>
    </citation>
    <scope>NUCLEOTIDE SEQUENCE [LARGE SCALE GENOMIC DNA]</scope>
    <source>
        <strain evidence="5 6">12-1054</strain>
    </source>
</reference>
<dbReference type="OMA" id="WETWYRL"/>
<feature type="region of interest" description="Disordered" evidence="4">
    <location>
        <begin position="1658"/>
        <end position="1686"/>
    </location>
</feature>
<dbReference type="GeneID" id="63787068"/>
<dbReference type="STRING" id="56484.A0A1Y2FLP0"/>
<feature type="region of interest" description="Disordered" evidence="4">
    <location>
        <begin position="1539"/>
        <end position="1561"/>
    </location>
</feature>
<evidence type="ECO:0000256" key="4">
    <source>
        <dbReference type="SAM" id="MobiDB-lite"/>
    </source>
</evidence>
<accession>A0A1Y2FLP0</accession>
<dbReference type="GO" id="GO:0006325">
    <property type="term" value="P:chromatin organization"/>
    <property type="evidence" value="ECO:0007669"/>
    <property type="project" value="InterPro"/>
</dbReference>
<evidence type="ECO:0000256" key="1">
    <source>
        <dbReference type="ARBA" id="ARBA00004123"/>
    </source>
</evidence>
<dbReference type="PANTHER" id="PTHR15502:SF7">
    <property type="entry name" value="CALCINEURIN-BINDING PROTEIN CABIN-1"/>
    <property type="match status" value="1"/>
</dbReference>
<evidence type="ECO:0000313" key="6">
    <source>
        <dbReference type="Proteomes" id="UP000193685"/>
    </source>
</evidence>
<dbReference type="OrthoDB" id="77564at2759"/>
<name>A0A1Y2FLP0_PROLT</name>
<dbReference type="Proteomes" id="UP000193685">
    <property type="component" value="Unassembled WGS sequence"/>
</dbReference>
<comment type="similarity">
    <text evidence="2">Belongs to the HIR3 family.</text>
</comment>
<gene>
    <name evidence="5" type="ORF">BCR37DRAFT_386717</name>
</gene>
<organism evidence="5 6">
    <name type="scientific">Protomyces lactucae-debilis</name>
    <dbReference type="NCBI Taxonomy" id="2754530"/>
    <lineage>
        <taxon>Eukaryota</taxon>
        <taxon>Fungi</taxon>
        <taxon>Dikarya</taxon>
        <taxon>Ascomycota</taxon>
        <taxon>Taphrinomycotina</taxon>
        <taxon>Taphrinomycetes</taxon>
        <taxon>Taphrinales</taxon>
        <taxon>Protomycetaceae</taxon>
        <taxon>Protomyces</taxon>
    </lineage>
</organism>
<dbReference type="PANTHER" id="PTHR15502">
    <property type="entry name" value="CALCINEURIN-BINDING PROTEIN CABIN 1-RELATED"/>
    <property type="match status" value="1"/>
</dbReference>
<dbReference type="GO" id="GO:0000417">
    <property type="term" value="C:HIR complex"/>
    <property type="evidence" value="ECO:0007669"/>
    <property type="project" value="TreeGrafter"/>
</dbReference>
<proteinExistence type="inferred from homology"/>
<comment type="subcellular location">
    <subcellularLocation>
        <location evidence="1">Nucleus</location>
    </subcellularLocation>
</comment>
<keyword evidence="6" id="KW-1185">Reference proteome</keyword>
<keyword evidence="3" id="KW-0539">Nucleus</keyword>
<comment type="caution">
    <text evidence="5">The sequence shown here is derived from an EMBL/GenBank/DDBJ whole genome shotgun (WGS) entry which is preliminary data.</text>
</comment>
<dbReference type="EMBL" id="MCFI01000007">
    <property type="protein sequence ID" value="ORY83685.1"/>
    <property type="molecule type" value="Genomic_DNA"/>
</dbReference>
<dbReference type="InterPro" id="IPR033053">
    <property type="entry name" value="Hir3/CABIN1"/>
</dbReference>
<dbReference type="GO" id="GO:0005634">
    <property type="term" value="C:nucleus"/>
    <property type="evidence" value="ECO:0007669"/>
    <property type="project" value="UniProtKB-SubCell"/>
</dbReference>
<evidence type="ECO:0000313" key="5">
    <source>
        <dbReference type="EMBL" id="ORY83685.1"/>
    </source>
</evidence>